<dbReference type="FunFam" id="3.30.200.20:FF:000578">
    <property type="entry name" value="Mitogen-activated protein kinase"/>
    <property type="match status" value="1"/>
</dbReference>
<gene>
    <name evidence="2" type="ORF">HanXRQr2_Chr12g0549651</name>
</gene>
<reference evidence="2" key="1">
    <citation type="journal article" date="2017" name="Nature">
        <title>The sunflower genome provides insights into oil metabolism, flowering and Asterid evolution.</title>
        <authorList>
            <person name="Badouin H."/>
            <person name="Gouzy J."/>
            <person name="Grassa C.J."/>
            <person name="Murat F."/>
            <person name="Staton S.E."/>
            <person name="Cottret L."/>
            <person name="Lelandais-Briere C."/>
            <person name="Owens G.L."/>
            <person name="Carrere S."/>
            <person name="Mayjonade B."/>
            <person name="Legrand L."/>
            <person name="Gill N."/>
            <person name="Kane N.C."/>
            <person name="Bowers J.E."/>
            <person name="Hubner S."/>
            <person name="Bellec A."/>
            <person name="Berard A."/>
            <person name="Berges H."/>
            <person name="Blanchet N."/>
            <person name="Boniface M.C."/>
            <person name="Brunel D."/>
            <person name="Catrice O."/>
            <person name="Chaidir N."/>
            <person name="Claudel C."/>
            <person name="Donnadieu C."/>
            <person name="Faraut T."/>
            <person name="Fievet G."/>
            <person name="Helmstetter N."/>
            <person name="King M."/>
            <person name="Knapp S.J."/>
            <person name="Lai Z."/>
            <person name="Le Paslier M.C."/>
            <person name="Lippi Y."/>
            <person name="Lorenzon L."/>
            <person name="Mandel J.R."/>
            <person name="Marage G."/>
            <person name="Marchand G."/>
            <person name="Marquand E."/>
            <person name="Bret-Mestries E."/>
            <person name="Morien E."/>
            <person name="Nambeesan S."/>
            <person name="Nguyen T."/>
            <person name="Pegot-Espagnet P."/>
            <person name="Pouilly N."/>
            <person name="Raftis F."/>
            <person name="Sallet E."/>
            <person name="Schiex T."/>
            <person name="Thomas J."/>
            <person name="Vandecasteele C."/>
            <person name="Vares D."/>
            <person name="Vear F."/>
            <person name="Vautrin S."/>
            <person name="Crespi M."/>
            <person name="Mangin B."/>
            <person name="Burke J.M."/>
            <person name="Salse J."/>
            <person name="Munos S."/>
            <person name="Vincourt P."/>
            <person name="Rieseberg L.H."/>
            <person name="Langlade N.B."/>
        </authorList>
    </citation>
    <scope>NUCLEOTIDE SEQUENCE</scope>
    <source>
        <tissue evidence="2">Leaves</tissue>
    </source>
</reference>
<evidence type="ECO:0000256" key="1">
    <source>
        <dbReference type="SAM" id="MobiDB-lite"/>
    </source>
</evidence>
<name>A0A9K3HHT1_HELAN</name>
<sequence length="207" mass="23863">MLQALADPYFYGLANLETEPSKEPISKLEFEFERRRLTKNDVRELIYREILEYHPQMLQEYLHGEEHISFMYPSGIERFKQQFADLEDQEGKERKNSPLHRHYTSLPRERICVPIEEAVDEINTFERRTNAAIASSLESPPRSERCNESKTVKKDSNIIPNSRKNPDLPRSSCTNTPKYVGPSNRSCKGQGDEVSSVLSQKLAALSS</sequence>
<dbReference type="EMBL" id="MNCJ02000327">
    <property type="protein sequence ID" value="KAF5778623.1"/>
    <property type="molecule type" value="Genomic_DNA"/>
</dbReference>
<reference evidence="2" key="2">
    <citation type="submission" date="2020-06" db="EMBL/GenBank/DDBJ databases">
        <title>Helianthus annuus Genome sequencing and assembly Release 2.</title>
        <authorList>
            <person name="Gouzy J."/>
            <person name="Langlade N."/>
            <person name="Munos S."/>
        </authorList>
    </citation>
    <scope>NUCLEOTIDE SEQUENCE</scope>
    <source>
        <tissue evidence="2">Leaves</tissue>
    </source>
</reference>
<dbReference type="GO" id="GO:0004707">
    <property type="term" value="F:MAP kinase activity"/>
    <property type="evidence" value="ECO:0007669"/>
    <property type="project" value="UniProtKB-EC"/>
</dbReference>
<dbReference type="EC" id="2.7.11.24" evidence="2"/>
<dbReference type="Gramene" id="mRNA:HanXRQr2_Chr12g0549651">
    <property type="protein sequence ID" value="mRNA:HanXRQr2_Chr12g0549651"/>
    <property type="gene ID" value="HanXRQr2_Chr12g0549651"/>
</dbReference>
<proteinExistence type="predicted"/>
<keyword evidence="2" id="KW-0808">Transferase</keyword>
<dbReference type="Gene3D" id="1.10.510.10">
    <property type="entry name" value="Transferase(Phosphotransferase) domain 1"/>
    <property type="match status" value="1"/>
</dbReference>
<accession>A0A9K3HHT1</accession>
<evidence type="ECO:0000313" key="2">
    <source>
        <dbReference type="EMBL" id="KAF5778623.1"/>
    </source>
</evidence>
<feature type="compositionally biased region" description="Basic and acidic residues" evidence="1">
    <location>
        <begin position="141"/>
        <end position="156"/>
    </location>
</feature>
<evidence type="ECO:0000313" key="3">
    <source>
        <dbReference type="Proteomes" id="UP000215914"/>
    </source>
</evidence>
<dbReference type="Gene3D" id="3.30.200.20">
    <property type="entry name" value="Phosphorylase Kinase, domain 1"/>
    <property type="match status" value="1"/>
</dbReference>
<dbReference type="AlphaFoldDB" id="A0A9K3HHT1"/>
<feature type="compositionally biased region" description="Polar residues" evidence="1">
    <location>
        <begin position="171"/>
        <end position="187"/>
    </location>
</feature>
<organism evidence="2 3">
    <name type="scientific">Helianthus annuus</name>
    <name type="common">Common sunflower</name>
    <dbReference type="NCBI Taxonomy" id="4232"/>
    <lineage>
        <taxon>Eukaryota</taxon>
        <taxon>Viridiplantae</taxon>
        <taxon>Streptophyta</taxon>
        <taxon>Embryophyta</taxon>
        <taxon>Tracheophyta</taxon>
        <taxon>Spermatophyta</taxon>
        <taxon>Magnoliopsida</taxon>
        <taxon>eudicotyledons</taxon>
        <taxon>Gunneridae</taxon>
        <taxon>Pentapetalae</taxon>
        <taxon>asterids</taxon>
        <taxon>campanulids</taxon>
        <taxon>Asterales</taxon>
        <taxon>Asteraceae</taxon>
        <taxon>Asteroideae</taxon>
        <taxon>Heliantheae alliance</taxon>
        <taxon>Heliantheae</taxon>
        <taxon>Helianthus</taxon>
    </lineage>
</organism>
<feature type="region of interest" description="Disordered" evidence="1">
    <location>
        <begin position="133"/>
        <end position="193"/>
    </location>
</feature>
<dbReference type="Proteomes" id="UP000215914">
    <property type="component" value="Unassembled WGS sequence"/>
</dbReference>
<keyword evidence="2" id="KW-0418">Kinase</keyword>
<keyword evidence="3" id="KW-1185">Reference proteome</keyword>
<comment type="caution">
    <text evidence="2">The sequence shown here is derived from an EMBL/GenBank/DDBJ whole genome shotgun (WGS) entry which is preliminary data.</text>
</comment>
<protein>
    <submittedName>
        <fullName evidence="2">Mitogen-activated protein kinase</fullName>
        <ecNumber evidence="2">2.7.11.24</ecNumber>
    </submittedName>
</protein>